<reference evidence="1" key="1">
    <citation type="submission" date="2020-03" db="EMBL/GenBank/DDBJ databases">
        <title>The deep terrestrial virosphere.</title>
        <authorList>
            <person name="Holmfeldt K."/>
            <person name="Nilsson E."/>
            <person name="Simone D."/>
            <person name="Lopez-Fernandez M."/>
            <person name="Wu X."/>
            <person name="de Brujin I."/>
            <person name="Lundin D."/>
            <person name="Andersson A."/>
            <person name="Bertilsson S."/>
            <person name="Dopson M."/>
        </authorList>
    </citation>
    <scope>NUCLEOTIDE SEQUENCE</scope>
    <source>
        <strain evidence="1">MM415B02048</strain>
    </source>
</reference>
<evidence type="ECO:0000313" key="1">
    <source>
        <dbReference type="EMBL" id="QJA55424.1"/>
    </source>
</evidence>
<dbReference type="AlphaFoldDB" id="A0A6M3IDD2"/>
<accession>A0A6M3IDD2</accession>
<protein>
    <submittedName>
        <fullName evidence="1">Uncharacterized protein</fullName>
    </submittedName>
</protein>
<gene>
    <name evidence="1" type="ORF">MM415B02048_0006</name>
</gene>
<proteinExistence type="predicted"/>
<name>A0A6M3IDD2_9ZZZZ</name>
<sequence>MKDKIPNISKLTNTQLLDDHRLVHAYWSTMQKTSKPLVGGRNKEDLYNIHQMILDEMKKRGFAHHVSDKTLDKITLPGGTKLSELPDLILTEGFISLVGSTVEGREAQDTDILIRQKSRSLTTEKRLSPFISNPHFIYDEVAGGQSIPLYDLALVRRRNIHLEEPEYLFPLFSAAPPQLTKNRIFLHRQGDFSILLDEFGEEIDAEIPPELRTLKPDPAIIELSETFESTDIWRWFSTELVKPSLSKEDRAFFLDKAGIELALTEEPTTEIKPLTAFRSLKAGTGYGKYEFNDPEKLAEVWAKPILEGR</sequence>
<dbReference type="EMBL" id="MT141158">
    <property type="protein sequence ID" value="QJA55424.1"/>
    <property type="molecule type" value="Genomic_DNA"/>
</dbReference>
<organism evidence="1">
    <name type="scientific">viral metagenome</name>
    <dbReference type="NCBI Taxonomy" id="1070528"/>
    <lineage>
        <taxon>unclassified sequences</taxon>
        <taxon>metagenomes</taxon>
        <taxon>organismal metagenomes</taxon>
    </lineage>
</organism>